<keyword evidence="4" id="KW-1185">Reference proteome</keyword>
<dbReference type="Gene3D" id="3.40.50.720">
    <property type="entry name" value="NAD(P)-binding Rossmann-like Domain"/>
    <property type="match status" value="1"/>
</dbReference>
<dbReference type="EMBL" id="JAPTGG010000011">
    <property type="protein sequence ID" value="MCZ0866214.1"/>
    <property type="molecule type" value="Genomic_DNA"/>
</dbReference>
<reference evidence="3 4" key="1">
    <citation type="submission" date="2022-12" db="EMBL/GenBank/DDBJ databases">
        <title>Dasania phycosphaerae sp. nov., isolated from particulate material of the south coast of Korea.</title>
        <authorList>
            <person name="Jiang Y."/>
        </authorList>
    </citation>
    <scope>NUCLEOTIDE SEQUENCE [LARGE SCALE GENOMIC DNA]</scope>
    <source>
        <strain evidence="3 4">GY-19</strain>
    </source>
</reference>
<keyword evidence="1" id="KW-0520">NAD</keyword>
<proteinExistence type="predicted"/>
<dbReference type="Pfam" id="PF01370">
    <property type="entry name" value="Epimerase"/>
    <property type="match status" value="1"/>
</dbReference>
<accession>A0A9J6RNA9</accession>
<dbReference type="AlphaFoldDB" id="A0A9J6RNA9"/>
<sequence length="281" mass="30616">MQNLLIVGCGDIGIKLAESLPETVSVYGLRRDIGALPAGIIGLQADVTQPDSLSALADIAFDAVVISLTPGESSDERYQQVYVQGTSNLLSALNAKSLQRLIFVSSTSVYGQSDDSWVDEHSPTQPSRYSGRRLLEAEQVCLAFGQQQGIASSIVRFAGIYGPGRLRLVRDVLAGKASPPRYSNRIHRDDCAGFLSHLLQLPLAQLQPCYVGVDDMPVRLTEVKAWLAKQLQREPLAAAQTATGGAKRCSNQRMKQSGYHLIYSNYQQGYAPILSQLNYTE</sequence>
<dbReference type="PANTHER" id="PTHR43574">
    <property type="entry name" value="EPIMERASE-RELATED"/>
    <property type="match status" value="1"/>
</dbReference>
<dbReference type="InterPro" id="IPR036291">
    <property type="entry name" value="NAD(P)-bd_dom_sf"/>
</dbReference>
<evidence type="ECO:0000313" key="4">
    <source>
        <dbReference type="Proteomes" id="UP001069090"/>
    </source>
</evidence>
<dbReference type="InterPro" id="IPR001509">
    <property type="entry name" value="Epimerase_deHydtase"/>
</dbReference>
<organism evidence="3 4">
    <name type="scientific">Dasania phycosphaerae</name>
    <dbReference type="NCBI Taxonomy" id="2950436"/>
    <lineage>
        <taxon>Bacteria</taxon>
        <taxon>Pseudomonadati</taxon>
        <taxon>Pseudomonadota</taxon>
        <taxon>Gammaproteobacteria</taxon>
        <taxon>Cellvibrionales</taxon>
        <taxon>Spongiibacteraceae</taxon>
        <taxon>Dasania</taxon>
    </lineage>
</organism>
<evidence type="ECO:0000313" key="3">
    <source>
        <dbReference type="EMBL" id="MCZ0866214.1"/>
    </source>
</evidence>
<evidence type="ECO:0000256" key="1">
    <source>
        <dbReference type="ARBA" id="ARBA00023027"/>
    </source>
</evidence>
<protein>
    <submittedName>
        <fullName evidence="3">NAD-dependent epimerase/dehydratase family protein</fullName>
    </submittedName>
</protein>
<dbReference type="Proteomes" id="UP001069090">
    <property type="component" value="Unassembled WGS sequence"/>
</dbReference>
<gene>
    <name evidence="3" type="ORF">O0V09_13470</name>
</gene>
<feature type="domain" description="NAD-dependent epimerase/dehydratase" evidence="2">
    <location>
        <begin position="5"/>
        <end position="164"/>
    </location>
</feature>
<comment type="caution">
    <text evidence="3">The sequence shown here is derived from an EMBL/GenBank/DDBJ whole genome shotgun (WGS) entry which is preliminary data.</text>
</comment>
<name>A0A9J6RNA9_9GAMM</name>
<dbReference type="SUPFAM" id="SSF51735">
    <property type="entry name" value="NAD(P)-binding Rossmann-fold domains"/>
    <property type="match status" value="1"/>
</dbReference>
<evidence type="ECO:0000259" key="2">
    <source>
        <dbReference type="Pfam" id="PF01370"/>
    </source>
</evidence>
<dbReference type="RefSeq" id="WP_258332377.1">
    <property type="nucleotide sequence ID" value="NZ_JAPTGG010000011.1"/>
</dbReference>